<dbReference type="CDD" id="cd06582">
    <property type="entry name" value="TM_PBP1_LivH_like"/>
    <property type="match status" value="1"/>
</dbReference>
<keyword evidence="11" id="KW-1185">Reference proteome</keyword>
<gene>
    <name evidence="10" type="ORF">EET67_21090</name>
</gene>
<feature type="transmembrane region" description="Helical" evidence="9">
    <location>
        <begin position="21"/>
        <end position="49"/>
    </location>
</feature>
<keyword evidence="7 9" id="KW-0472">Membrane</keyword>
<keyword evidence="3" id="KW-1003">Cell membrane</keyword>
<comment type="similarity">
    <text evidence="8">Belongs to the binding-protein-dependent transport system permease family. LivHM subfamily.</text>
</comment>
<feature type="transmembrane region" description="Helical" evidence="9">
    <location>
        <begin position="240"/>
        <end position="265"/>
    </location>
</feature>
<evidence type="ECO:0000256" key="3">
    <source>
        <dbReference type="ARBA" id="ARBA00022475"/>
    </source>
</evidence>
<feature type="transmembrane region" description="Helical" evidence="9">
    <location>
        <begin position="154"/>
        <end position="175"/>
    </location>
</feature>
<keyword evidence="2" id="KW-0813">Transport</keyword>
<dbReference type="Pfam" id="PF02653">
    <property type="entry name" value="BPD_transp_2"/>
    <property type="match status" value="1"/>
</dbReference>
<dbReference type="PANTHER" id="PTHR11795">
    <property type="entry name" value="BRANCHED-CHAIN AMINO ACID TRANSPORT SYSTEM PERMEASE PROTEIN LIVH"/>
    <property type="match status" value="1"/>
</dbReference>
<dbReference type="GO" id="GO:0006865">
    <property type="term" value="P:amino acid transport"/>
    <property type="evidence" value="ECO:0007669"/>
    <property type="project" value="UniProtKB-KW"/>
</dbReference>
<feature type="transmembrane region" description="Helical" evidence="9">
    <location>
        <begin position="75"/>
        <end position="93"/>
    </location>
</feature>
<dbReference type="PANTHER" id="PTHR11795:SF445">
    <property type="entry name" value="AMINO ACID ABC TRANSPORTER PERMEASE PROTEIN"/>
    <property type="match status" value="1"/>
</dbReference>
<keyword evidence="6 9" id="KW-1133">Transmembrane helix</keyword>
<comment type="caution">
    <text evidence="10">The sequence shown here is derived from an EMBL/GenBank/DDBJ whole genome shotgun (WGS) entry which is preliminary data.</text>
</comment>
<evidence type="ECO:0000256" key="4">
    <source>
        <dbReference type="ARBA" id="ARBA00022692"/>
    </source>
</evidence>
<evidence type="ECO:0000256" key="9">
    <source>
        <dbReference type="SAM" id="Phobius"/>
    </source>
</evidence>
<dbReference type="InterPro" id="IPR001851">
    <property type="entry name" value="ABC_transp_permease"/>
</dbReference>
<feature type="transmembrane region" description="Helical" evidence="9">
    <location>
        <begin position="272"/>
        <end position="292"/>
    </location>
</feature>
<name>A0A432V0V2_9HYPH</name>
<dbReference type="GO" id="GO:0005886">
    <property type="term" value="C:plasma membrane"/>
    <property type="evidence" value="ECO:0007669"/>
    <property type="project" value="UniProtKB-SubCell"/>
</dbReference>
<dbReference type="Proteomes" id="UP000281647">
    <property type="component" value="Unassembled WGS sequence"/>
</dbReference>
<proteinExistence type="inferred from homology"/>
<protein>
    <submittedName>
        <fullName evidence="10">Branched-chain amino acid ABC transporter permease</fullName>
    </submittedName>
</protein>
<evidence type="ECO:0000256" key="6">
    <source>
        <dbReference type="ARBA" id="ARBA00022989"/>
    </source>
</evidence>
<dbReference type="OrthoDB" id="9797267at2"/>
<dbReference type="GO" id="GO:0022857">
    <property type="term" value="F:transmembrane transporter activity"/>
    <property type="evidence" value="ECO:0007669"/>
    <property type="project" value="InterPro"/>
</dbReference>
<accession>A0A432V0V2</accession>
<sequence length="306" mass="31970">MRGRPRRRRRKGRGDMLFLQTTLNGLVLGGIYSLAAVGFSLVFGVLGIVNLTHGIFVVAGAYAAMVLYAKLGMDPLLAMLPIGALLFAVGYAYQRTVIQWAISRASLVASLVVTFGVAMIGRNLLQLVFGPDTHTITPSYSFSSLTFGPLQIDVVRLVALGASLVLLVLLALILLKTHFGRAIRATAQQPLAAQLSGLNVRNLHGLTFGLGAALAGTSGAIIGIVQPFSAASEVAWTLNAFIVVVLGGIGSPAGALVGGLLLGLINAYTAQYIGPSLTQAAMFLVLVVMLMVRPNGLLGNAFGESR</sequence>
<reference evidence="10 11" key="1">
    <citation type="submission" date="2018-11" db="EMBL/GenBank/DDBJ databases">
        <title>Pseudaminobacter arsenicus sp. nov., an arsenic-resistant bacterium isolated from arsenic-rich aquifers.</title>
        <authorList>
            <person name="Mu Y."/>
        </authorList>
    </citation>
    <scope>NUCLEOTIDE SEQUENCE [LARGE SCALE GENOMIC DNA]</scope>
    <source>
        <strain evidence="10 11">CB3</strain>
    </source>
</reference>
<evidence type="ECO:0000256" key="1">
    <source>
        <dbReference type="ARBA" id="ARBA00004651"/>
    </source>
</evidence>
<comment type="subcellular location">
    <subcellularLocation>
        <location evidence="1">Cell membrane</location>
        <topology evidence="1">Multi-pass membrane protein</topology>
    </subcellularLocation>
</comment>
<keyword evidence="4 9" id="KW-0812">Transmembrane</keyword>
<organism evidence="10 11">
    <name type="scientific">Borborobacter arsenicus</name>
    <dbReference type="NCBI Taxonomy" id="1851146"/>
    <lineage>
        <taxon>Bacteria</taxon>
        <taxon>Pseudomonadati</taxon>
        <taxon>Pseudomonadota</taxon>
        <taxon>Alphaproteobacteria</taxon>
        <taxon>Hyphomicrobiales</taxon>
        <taxon>Phyllobacteriaceae</taxon>
        <taxon>Borborobacter</taxon>
    </lineage>
</organism>
<dbReference type="InterPro" id="IPR052157">
    <property type="entry name" value="BCAA_transport_permease"/>
</dbReference>
<dbReference type="AlphaFoldDB" id="A0A432V0V2"/>
<feature type="transmembrane region" description="Helical" evidence="9">
    <location>
        <begin position="105"/>
        <end position="125"/>
    </location>
</feature>
<evidence type="ECO:0000256" key="2">
    <source>
        <dbReference type="ARBA" id="ARBA00022448"/>
    </source>
</evidence>
<keyword evidence="5" id="KW-0029">Amino-acid transport</keyword>
<evidence type="ECO:0000256" key="8">
    <source>
        <dbReference type="ARBA" id="ARBA00037998"/>
    </source>
</evidence>
<evidence type="ECO:0000256" key="7">
    <source>
        <dbReference type="ARBA" id="ARBA00023136"/>
    </source>
</evidence>
<feature type="transmembrane region" description="Helical" evidence="9">
    <location>
        <begin position="206"/>
        <end position="228"/>
    </location>
</feature>
<evidence type="ECO:0000313" key="10">
    <source>
        <dbReference type="EMBL" id="RUM95791.1"/>
    </source>
</evidence>
<dbReference type="EMBL" id="RKST01000030">
    <property type="protein sequence ID" value="RUM95791.1"/>
    <property type="molecule type" value="Genomic_DNA"/>
</dbReference>
<evidence type="ECO:0000256" key="5">
    <source>
        <dbReference type="ARBA" id="ARBA00022970"/>
    </source>
</evidence>
<evidence type="ECO:0000313" key="11">
    <source>
        <dbReference type="Proteomes" id="UP000281647"/>
    </source>
</evidence>